<gene>
    <name evidence="1" type="ORF">DILT_LOCUS15979</name>
</gene>
<dbReference type="Proteomes" id="UP000281553">
    <property type="component" value="Unassembled WGS sequence"/>
</dbReference>
<evidence type="ECO:0000313" key="2">
    <source>
        <dbReference type="Proteomes" id="UP000281553"/>
    </source>
</evidence>
<evidence type="ECO:0000313" key="1">
    <source>
        <dbReference type="EMBL" id="VDN32414.1"/>
    </source>
</evidence>
<keyword evidence="2" id="KW-1185">Reference proteome</keyword>
<dbReference type="EMBL" id="UYRU01082130">
    <property type="protein sequence ID" value="VDN32414.1"/>
    <property type="molecule type" value="Genomic_DNA"/>
</dbReference>
<proteinExistence type="predicted"/>
<name>A0A3P7MRT3_DIBLA</name>
<dbReference type="AlphaFoldDB" id="A0A3P7MRT3"/>
<reference evidence="1 2" key="1">
    <citation type="submission" date="2018-11" db="EMBL/GenBank/DDBJ databases">
        <authorList>
            <consortium name="Pathogen Informatics"/>
        </authorList>
    </citation>
    <scope>NUCLEOTIDE SEQUENCE [LARGE SCALE GENOMIC DNA]</scope>
</reference>
<dbReference type="OrthoDB" id="6258030at2759"/>
<protein>
    <recommendedName>
        <fullName evidence="3">GIY-YIG domain-containing protein</fullName>
    </recommendedName>
</protein>
<sequence>MQGISETIARQFNRFDISIAHKAASSLRATLSRVKDPILKEQLTSVIYRIPCANCSGTYVGHSGRRLGTRIHEHQLPIGRRDRLSLVLAHALEFYHRFNWDGTEVVAMANTKQA</sequence>
<organism evidence="1 2">
    <name type="scientific">Dibothriocephalus latus</name>
    <name type="common">Fish tapeworm</name>
    <name type="synonym">Diphyllobothrium latum</name>
    <dbReference type="NCBI Taxonomy" id="60516"/>
    <lineage>
        <taxon>Eukaryota</taxon>
        <taxon>Metazoa</taxon>
        <taxon>Spiralia</taxon>
        <taxon>Lophotrochozoa</taxon>
        <taxon>Platyhelminthes</taxon>
        <taxon>Cestoda</taxon>
        <taxon>Eucestoda</taxon>
        <taxon>Diphyllobothriidea</taxon>
        <taxon>Diphyllobothriidae</taxon>
        <taxon>Dibothriocephalus</taxon>
    </lineage>
</organism>
<accession>A0A3P7MRT3</accession>
<evidence type="ECO:0008006" key="3">
    <source>
        <dbReference type="Google" id="ProtNLM"/>
    </source>
</evidence>